<dbReference type="EMBL" id="LT985188">
    <property type="protein sequence ID" value="SPD86990.1"/>
    <property type="molecule type" value="Genomic_DNA"/>
</dbReference>
<proteinExistence type="predicted"/>
<dbReference type="InterPro" id="IPR009078">
    <property type="entry name" value="Ferritin-like_SF"/>
</dbReference>
<reference evidence="1 2" key="1">
    <citation type="submission" date="2018-02" db="EMBL/GenBank/DDBJ databases">
        <authorList>
            <person name="Cohen D.B."/>
            <person name="Kent A.D."/>
        </authorList>
    </citation>
    <scope>NUCLEOTIDE SEQUENCE [LARGE SCALE GENOMIC DNA]</scope>
    <source>
        <strain evidence="1">1</strain>
    </source>
</reference>
<keyword evidence="2" id="KW-1185">Reference proteome</keyword>
<evidence type="ECO:0000313" key="2">
    <source>
        <dbReference type="Proteomes" id="UP000238164"/>
    </source>
</evidence>
<gene>
    <name evidence="1" type="ORF">MPLG2_1960</name>
</gene>
<protein>
    <recommendedName>
        <fullName evidence="3">DUF4439 domain-containing protein</fullName>
    </recommendedName>
</protein>
<dbReference type="Proteomes" id="UP000238164">
    <property type="component" value="Chromosome 1"/>
</dbReference>
<dbReference type="SUPFAM" id="SSF47240">
    <property type="entry name" value="Ferritin-like"/>
    <property type="match status" value="1"/>
</dbReference>
<name>A0A2N9JFV2_9ACTN</name>
<dbReference type="KEGG" id="mgg:MPLG2_1960"/>
<sequence length="332" mass="34312">MRLCGAVVGSSLTGSVGAVIGRRALLIGGALGLTGMAGCGVVNVTLPWNPPSPLPVAAAPDLPGQLARARALADHLIDHAEAWTLSARQVASLRWFAKAVDAHARVLLSSDPARRQQVTTPLPSAKKVTTATAKATYAALTALLATLAAEHRARALPAEGEAALLWASLAAFSSTMATRLSVGFAKRGDDDTGLTPDLTATTREKVLAMCLQAAYSYELAIAAPSLTADDQHLLQQRLRAWRTLRENVLAVGSEASAGPPPIGYDLRPARNRAGAFALAVQTETAALPIFGGWVAGTAVKSERSVGVGALAGANTALVRFGGNALRWPGWPA</sequence>
<dbReference type="InterPro" id="IPR012347">
    <property type="entry name" value="Ferritin-like"/>
</dbReference>
<accession>A0A2N9JFV2</accession>
<evidence type="ECO:0000313" key="1">
    <source>
        <dbReference type="EMBL" id="SPD86990.1"/>
    </source>
</evidence>
<evidence type="ECO:0008006" key="3">
    <source>
        <dbReference type="Google" id="ProtNLM"/>
    </source>
</evidence>
<dbReference type="Gene3D" id="1.20.1260.10">
    <property type="match status" value="1"/>
</dbReference>
<dbReference type="AlphaFoldDB" id="A0A2N9JFV2"/>
<organism evidence="1 2">
    <name type="scientific">Micropruina glycogenica</name>
    <dbReference type="NCBI Taxonomy" id="75385"/>
    <lineage>
        <taxon>Bacteria</taxon>
        <taxon>Bacillati</taxon>
        <taxon>Actinomycetota</taxon>
        <taxon>Actinomycetes</taxon>
        <taxon>Propionibacteriales</taxon>
        <taxon>Nocardioidaceae</taxon>
        <taxon>Micropruina</taxon>
    </lineage>
</organism>